<dbReference type="Pfam" id="PF00488">
    <property type="entry name" value="MutS_V"/>
    <property type="match status" value="1"/>
</dbReference>
<keyword evidence="9" id="KW-0694">RNA-binding</keyword>
<feature type="coiled-coil region" evidence="10">
    <location>
        <begin position="632"/>
        <end position="692"/>
    </location>
</feature>
<organism evidence="13 14">
    <name type="scientific">Arabidopsis suecica</name>
    <name type="common">Swedish thale-cress</name>
    <name type="synonym">Cardaminopsis suecica</name>
    <dbReference type="NCBI Taxonomy" id="45249"/>
    <lineage>
        <taxon>Eukaryota</taxon>
        <taxon>Viridiplantae</taxon>
        <taxon>Streptophyta</taxon>
        <taxon>Embryophyta</taxon>
        <taxon>Tracheophyta</taxon>
        <taxon>Spermatophyta</taxon>
        <taxon>Magnoliopsida</taxon>
        <taxon>eudicotyledons</taxon>
        <taxon>Gunneridae</taxon>
        <taxon>Pentapetalae</taxon>
        <taxon>rosids</taxon>
        <taxon>malvids</taxon>
        <taxon>Brassicales</taxon>
        <taxon>Brassicaceae</taxon>
        <taxon>Camelineae</taxon>
        <taxon>Arabidopsis</taxon>
    </lineage>
</organism>
<comment type="cofactor">
    <cofactor evidence="1">
        <name>Mg(2+)</name>
        <dbReference type="ChEBI" id="CHEBI:18420"/>
    </cofactor>
</comment>
<dbReference type="PROSITE" id="PS50828">
    <property type="entry name" value="SMR"/>
    <property type="match status" value="1"/>
</dbReference>
<accession>A0A8T2HI03</accession>
<keyword evidence="7" id="KW-0067">ATP-binding</keyword>
<evidence type="ECO:0000256" key="7">
    <source>
        <dbReference type="ARBA" id="ARBA00022840"/>
    </source>
</evidence>
<dbReference type="GO" id="GO:0006298">
    <property type="term" value="P:mismatch repair"/>
    <property type="evidence" value="ECO:0007669"/>
    <property type="project" value="InterPro"/>
</dbReference>
<dbReference type="GO" id="GO:0019843">
    <property type="term" value="F:rRNA binding"/>
    <property type="evidence" value="ECO:0007669"/>
    <property type="project" value="UniProtKB-KW"/>
</dbReference>
<feature type="region of interest" description="Disordered" evidence="11">
    <location>
        <begin position="889"/>
        <end position="910"/>
    </location>
</feature>
<dbReference type="InterPro" id="IPR025110">
    <property type="entry name" value="AMP-bd_C"/>
</dbReference>
<dbReference type="GO" id="GO:0016874">
    <property type="term" value="F:ligase activity"/>
    <property type="evidence" value="ECO:0007669"/>
    <property type="project" value="UniProtKB-KW"/>
</dbReference>
<keyword evidence="6" id="KW-0378">Hydrolase</keyword>
<proteinExistence type="inferred from homology"/>
<dbReference type="GO" id="GO:0004519">
    <property type="term" value="F:endonuclease activity"/>
    <property type="evidence" value="ECO:0007669"/>
    <property type="project" value="UniProtKB-KW"/>
</dbReference>
<dbReference type="PANTHER" id="PTHR48466:SF1">
    <property type="entry name" value="SMR DOMAIN-CONTAINING PROTEIN"/>
    <property type="match status" value="1"/>
</dbReference>
<comment type="similarity">
    <text evidence="2">Belongs to the ATP-dependent AMP-binding enzyme family.</text>
</comment>
<dbReference type="FunFam" id="3.40.50.300:FF:001814">
    <property type="entry name" value="DNA mismatch repair protein MutS type 2"/>
    <property type="match status" value="1"/>
</dbReference>
<dbReference type="OrthoDB" id="1924787at2759"/>
<evidence type="ECO:0000256" key="3">
    <source>
        <dbReference type="ARBA" id="ARBA00022598"/>
    </source>
</evidence>
<dbReference type="GO" id="GO:0016887">
    <property type="term" value="F:ATP hydrolysis activity"/>
    <property type="evidence" value="ECO:0007669"/>
    <property type="project" value="InterPro"/>
</dbReference>
<evidence type="ECO:0000256" key="10">
    <source>
        <dbReference type="SAM" id="Coils"/>
    </source>
</evidence>
<keyword evidence="5" id="KW-0547">Nucleotide-binding</keyword>
<name>A0A8T2HI03_ARASU</name>
<dbReference type="FunFam" id="3.40.50.12780:FF:000003">
    <property type="entry name" value="Long-chain-fatty-acid--CoA ligase FadD"/>
    <property type="match status" value="1"/>
</dbReference>
<dbReference type="Pfam" id="PF01713">
    <property type="entry name" value="Smr"/>
    <property type="match status" value="1"/>
</dbReference>
<dbReference type="PANTHER" id="PTHR48466">
    <property type="entry name" value="OS10G0509000 PROTEIN-RELATED"/>
    <property type="match status" value="1"/>
</dbReference>
<dbReference type="InterPro" id="IPR020845">
    <property type="entry name" value="AMP-binding_CS"/>
</dbReference>
<dbReference type="EMBL" id="JAEFBJ010000001">
    <property type="protein sequence ID" value="KAG7658482.1"/>
    <property type="molecule type" value="Genomic_DNA"/>
</dbReference>
<dbReference type="SMART" id="SM00533">
    <property type="entry name" value="MUTSd"/>
    <property type="match status" value="1"/>
</dbReference>
<reference evidence="13 14" key="1">
    <citation type="submission" date="2020-12" db="EMBL/GenBank/DDBJ databases">
        <title>Concerted genomic and epigenomic changes stabilize Arabidopsis allopolyploids.</title>
        <authorList>
            <person name="Chen Z."/>
        </authorList>
    </citation>
    <scope>NUCLEOTIDE SEQUENCE [LARGE SCALE GENOMIC DNA]</scope>
    <source>
        <strain evidence="13">As9502</strain>
        <tissue evidence="13">Leaf</tissue>
    </source>
</reference>
<feature type="domain" description="Smr" evidence="12">
    <location>
        <begin position="821"/>
        <end position="885"/>
    </location>
</feature>
<evidence type="ECO:0000256" key="1">
    <source>
        <dbReference type="ARBA" id="ARBA00001946"/>
    </source>
</evidence>
<dbReference type="SMART" id="SM00463">
    <property type="entry name" value="SMR"/>
    <property type="match status" value="1"/>
</dbReference>
<dbReference type="GO" id="GO:0005524">
    <property type="term" value="F:ATP binding"/>
    <property type="evidence" value="ECO:0007669"/>
    <property type="project" value="UniProtKB-KW"/>
</dbReference>
<evidence type="ECO:0000256" key="9">
    <source>
        <dbReference type="ARBA" id="ARBA00022884"/>
    </source>
</evidence>
<evidence type="ECO:0000256" key="6">
    <source>
        <dbReference type="ARBA" id="ARBA00022801"/>
    </source>
</evidence>
<dbReference type="InterPro" id="IPR045076">
    <property type="entry name" value="MutS"/>
</dbReference>
<evidence type="ECO:0000313" key="13">
    <source>
        <dbReference type="EMBL" id="KAG7658482.1"/>
    </source>
</evidence>
<dbReference type="NCBIfam" id="TIGR01069">
    <property type="entry name" value="mutS2"/>
    <property type="match status" value="1"/>
</dbReference>
<evidence type="ECO:0000313" key="14">
    <source>
        <dbReference type="Proteomes" id="UP000694251"/>
    </source>
</evidence>
<sequence length="1450" mass="159396">MNTYSPIQLIPTPIHLKSSRAASPLFSRAASPLFSRAAPPSSLRVASPLIIRAASSDDSQSVENQTLEVLEWRALCNQLSPFASTTMGLSATKNAEIPVGNSPEESRNLLDETAAALAAMEMMESRGLGLFEIQDLSDIVERAVSGQLLTVRELCTVRSTLMAATSTFQKLRKAAISDKRVTPLVDILQGCDFKDTLQQKISFCIDCNMTMILDRASEDLEIIRSERRRNMENLDSLLKKISTKIFLAGGINKPLITQRRSRMCVAIRATHKSLLPGGVVLSVSSSRATCFIEPKEAVELNNMEVRHANSEKAEEMAILSILTSEVVMAQREILYLLDRILELDIAFARASHANWINGVYPNVTSEHTKTPGLAVDIDSAQHPLLLGSVLGSLNGGDIFPVPVDIKVESSAKVVVISGPNTGGKTALLKTLGLLSLMSKSGMYLPAKNCPRLPWFDLILADIGDPQSLEQSLSTFSGHISRIRQIIDIASENSLVLLDEICSGTDPSEGVALATSILQYIKNRVNVAVVSTHYGDLSRLKDNEPRFQNAAMEFSMETLQPTFRVLWGSTGLSNALRVAKSIGFNKRILENAHKWTEKLNPEQDLERKGSLFQSLMEERNKLKLQATKTAAFHRDLMNLYHELEHESHDLEKRERALLKKETQKVQEDLNSAKSKMERLVAEFESQLEITQADQYNSLILKTEEAVAEIIEACCPMDPDSFEEEYSDYSPQAGEKVLVTGLGDKLGTVVEEPGDDDDTVLVQHGKIRVRIKKKDIKPLPRSTSSQTSNRSLRSKRQINMKELGSVLQMQSEPVRIQTSKNTLDLRGMRAEEAVHQLDMAISGRDSGSILFIIHGMGAGIIKELVLERLRKNTRVSSCGYNTSVALHEPQIHKPSDTSVVSGDVLPPPPPSPPTPRIFRSKLPDINIPNHLPLHTYCFEKLSSVSEKPCLIVGSTGKSYTYGETHLICRRVASGLYKLGIRKGDVIMILLQNSAEFVFSFMGASMIGAVSTTANPFYTSQELYKQLKSSGAKLIITHSMGPPLTHSQYVDKLKNLGENLTLITTDEPTPENCLPFSTLITDDETTPFQETVDIGGDDAAALPFSSGTTGLPKGVVLTHKSLITSVAQQVDGDNPNLYLKSNDVILCVLPLFHIYSLNSVLLNSLRSGATVLLMHKFEIGALLDLIQRHRVTIAALVPPLVIALAKNPTVNSYDLSSVRFVLSGAAPLGKELQDSLRRRLPQAILGQGYGMTEAGPVLSMSLGFAKEPIPTKSGSCGTVVRNAELKVVHLETRLSLGYNQPGEICIRGQQIMKEYLNDPEATSATIDEEGWLHTGDIGYVDEDDEIFIVDRLKEVIKFKGFQVPPAELESLLINHHSIADAAVVPQNDEVAGEVPVAFVVRSNGNDITEEDVKEYVAKQVVFYKRLHKVFFVASIPKSPSGKILRKDLKAKLC</sequence>
<dbReference type="Pfam" id="PF00501">
    <property type="entry name" value="AMP-binding"/>
    <property type="match status" value="1"/>
</dbReference>
<dbReference type="CDD" id="cd05904">
    <property type="entry name" value="4CL"/>
    <property type="match status" value="1"/>
</dbReference>
<evidence type="ECO:0000256" key="2">
    <source>
        <dbReference type="ARBA" id="ARBA00006432"/>
    </source>
</evidence>
<dbReference type="SMART" id="SM00534">
    <property type="entry name" value="MUTSac"/>
    <property type="match status" value="1"/>
</dbReference>
<evidence type="ECO:0000256" key="4">
    <source>
        <dbReference type="ARBA" id="ARBA00022730"/>
    </source>
</evidence>
<evidence type="ECO:0000256" key="8">
    <source>
        <dbReference type="ARBA" id="ARBA00022842"/>
    </source>
</evidence>
<dbReference type="Pfam" id="PF13193">
    <property type="entry name" value="AMP-binding_C"/>
    <property type="match status" value="1"/>
</dbReference>
<comment type="caution">
    <text evidence="13">The sequence shown here is derived from an EMBL/GenBank/DDBJ whole genome shotgun (WGS) entry which is preliminary data.</text>
</comment>
<gene>
    <name evidence="13" type="ORF">ISN44_As01g054540</name>
</gene>
<evidence type="ECO:0000259" key="12">
    <source>
        <dbReference type="PROSITE" id="PS50828"/>
    </source>
</evidence>
<dbReference type="InterPro" id="IPR007696">
    <property type="entry name" value="DNA_mismatch_repair_MutS_core"/>
</dbReference>
<keyword evidence="3" id="KW-0436">Ligase</keyword>
<keyword evidence="4" id="KW-0699">rRNA-binding</keyword>
<keyword evidence="14" id="KW-1185">Reference proteome</keyword>
<dbReference type="InterPro" id="IPR000432">
    <property type="entry name" value="DNA_mismatch_repair_MutS_C"/>
</dbReference>
<dbReference type="InterPro" id="IPR002625">
    <property type="entry name" value="Smr_dom"/>
</dbReference>
<dbReference type="FunFam" id="3.30.300.30:FF:000007">
    <property type="entry name" value="4-coumarate--CoA ligase 2"/>
    <property type="match status" value="1"/>
</dbReference>
<protein>
    <submittedName>
        <fullName evidence="13">Smr domain</fullName>
    </submittedName>
</protein>
<evidence type="ECO:0000256" key="5">
    <source>
        <dbReference type="ARBA" id="ARBA00022741"/>
    </source>
</evidence>
<keyword evidence="10" id="KW-0175">Coiled coil</keyword>
<dbReference type="GO" id="GO:0030983">
    <property type="term" value="F:mismatched DNA binding"/>
    <property type="evidence" value="ECO:0007669"/>
    <property type="project" value="InterPro"/>
</dbReference>
<keyword evidence="8" id="KW-0460">Magnesium</keyword>
<dbReference type="PROSITE" id="PS00455">
    <property type="entry name" value="AMP_BINDING"/>
    <property type="match status" value="1"/>
</dbReference>
<dbReference type="InterPro" id="IPR000873">
    <property type="entry name" value="AMP-dep_synth/lig_dom"/>
</dbReference>
<dbReference type="Proteomes" id="UP000694251">
    <property type="component" value="Chromosome 1"/>
</dbReference>
<dbReference type="PROSITE" id="PS00486">
    <property type="entry name" value="DNA_MISMATCH_REPAIR_2"/>
    <property type="match status" value="1"/>
</dbReference>
<evidence type="ECO:0000256" key="11">
    <source>
        <dbReference type="SAM" id="MobiDB-lite"/>
    </source>
</evidence>
<dbReference type="GO" id="GO:0140664">
    <property type="term" value="F:ATP-dependent DNA damage sensor activity"/>
    <property type="evidence" value="ECO:0007669"/>
    <property type="project" value="InterPro"/>
</dbReference>
<dbReference type="InterPro" id="IPR005747">
    <property type="entry name" value="MutS2"/>
</dbReference>
<dbReference type="GO" id="GO:0045910">
    <property type="term" value="P:negative regulation of DNA recombination"/>
    <property type="evidence" value="ECO:0007669"/>
    <property type="project" value="InterPro"/>
</dbReference>